<feature type="non-terminal residue" evidence="1">
    <location>
        <position position="164"/>
    </location>
</feature>
<evidence type="ECO:0000313" key="2">
    <source>
        <dbReference type="Proteomes" id="UP001189429"/>
    </source>
</evidence>
<feature type="non-terminal residue" evidence="1">
    <location>
        <position position="1"/>
    </location>
</feature>
<protein>
    <submittedName>
        <fullName evidence="1">Uncharacterized protein</fullName>
    </submittedName>
</protein>
<comment type="caution">
    <text evidence="1">The sequence shown here is derived from an EMBL/GenBank/DDBJ whole genome shotgun (WGS) entry which is preliminary data.</text>
</comment>
<keyword evidence="2" id="KW-1185">Reference proteome</keyword>
<dbReference type="EMBL" id="CAUYUJ010016771">
    <property type="protein sequence ID" value="CAK0868687.1"/>
    <property type="molecule type" value="Genomic_DNA"/>
</dbReference>
<organism evidence="1 2">
    <name type="scientific">Prorocentrum cordatum</name>
    <dbReference type="NCBI Taxonomy" id="2364126"/>
    <lineage>
        <taxon>Eukaryota</taxon>
        <taxon>Sar</taxon>
        <taxon>Alveolata</taxon>
        <taxon>Dinophyceae</taxon>
        <taxon>Prorocentrales</taxon>
        <taxon>Prorocentraceae</taxon>
        <taxon>Prorocentrum</taxon>
    </lineage>
</organism>
<gene>
    <name evidence="1" type="ORF">PCOR1329_LOCUS55269</name>
</gene>
<reference evidence="1" key="1">
    <citation type="submission" date="2023-10" db="EMBL/GenBank/DDBJ databases">
        <authorList>
            <person name="Chen Y."/>
            <person name="Shah S."/>
            <person name="Dougan E. K."/>
            <person name="Thang M."/>
            <person name="Chan C."/>
        </authorList>
    </citation>
    <scope>NUCLEOTIDE SEQUENCE [LARGE SCALE GENOMIC DNA]</scope>
</reference>
<dbReference type="Proteomes" id="UP001189429">
    <property type="component" value="Unassembled WGS sequence"/>
</dbReference>
<proteinExistence type="predicted"/>
<sequence>ALTTKFVRRAQARDVGKGKLQFARWAQARWKDKPGALHRNVRGPISEVPEIHGSADPTFTMATQADYWRQVWQDPVDTVSDILAALRRDRQCAQDQDAPPLTLHDLDEVLARASARKATGIDNFTVDDLARLKAHWDTAPAGPSALRASIRLLVDEAAIANDKH</sequence>
<evidence type="ECO:0000313" key="1">
    <source>
        <dbReference type="EMBL" id="CAK0868687.1"/>
    </source>
</evidence>
<name>A0ABN9V7G5_9DINO</name>
<accession>A0ABN9V7G5</accession>